<dbReference type="Gene3D" id="3.60.10.10">
    <property type="entry name" value="Endonuclease/exonuclease/phosphatase"/>
    <property type="match status" value="1"/>
</dbReference>
<reference evidence="5" key="1">
    <citation type="submission" date="2023-07" db="EMBL/GenBank/DDBJ databases">
        <title>Whole genome shotgun sequence of Streptomyces cacaoi subsp. asoensis NBRC 13813.</title>
        <authorList>
            <person name="Komaki H."/>
            <person name="Tamura T."/>
        </authorList>
    </citation>
    <scope>NUCLEOTIDE SEQUENCE [LARGE SCALE GENOMIC DNA]</scope>
    <source>
        <strain evidence="5">NBRC 13813</strain>
    </source>
</reference>
<feature type="domain" description="Endonuclease/exonuclease/phosphatase" evidence="3">
    <location>
        <begin position="186"/>
        <end position="403"/>
    </location>
</feature>
<keyword evidence="5" id="KW-1185">Reference proteome</keyword>
<keyword evidence="2" id="KW-0812">Transmembrane</keyword>
<accession>A0ABQ3RXJ0</accession>
<keyword evidence="2" id="KW-1133">Transmembrane helix</keyword>
<dbReference type="SUPFAM" id="SSF56219">
    <property type="entry name" value="DNase I-like"/>
    <property type="match status" value="1"/>
</dbReference>
<dbReference type="InterPro" id="IPR036691">
    <property type="entry name" value="Endo/exonu/phosph_ase_sf"/>
</dbReference>
<evidence type="ECO:0000256" key="1">
    <source>
        <dbReference type="SAM" id="MobiDB-lite"/>
    </source>
</evidence>
<sequence>MDWRHVANLSLRPSLRVTLCPAPCPGLSPALCAPDVPVDPPAPRRASGGRGRTMTGADTARPGRPGAARPDTGPDPRPTGVRRAVRALLRPEPYRRGPVLTASALLLGLVMLLHAAIPNRIGNLGSLVETVLPWSGLFVPLLLAGALWRRSAGALVALLLPVSVWLNLFGGLLLDKSHPGGDLTVVSHNVGAGNPDPVRTARALAASGADVLALEEITSRAKPLYEGELARTYRYRTVLGTVGLWSSLPLSDIRPVDVETDYGPLGDAKSEAVKLTYNRALRATVTTARGPLAVYVAHLGSARVNPGAGFWTDARDRGARALGRAVAAERSGRVVLLGDLNGTLDDRAFASVTSRLRSAQEVAGDGFGLTWPAAFPLVRIDHVLVRGVTPRSSWSLPATGSDHLPVAATVSW</sequence>
<name>A0ABQ3RXJ0_9ACTN</name>
<dbReference type="EMBL" id="BNEB01000002">
    <property type="protein sequence ID" value="GHI60582.1"/>
    <property type="molecule type" value="Genomic_DNA"/>
</dbReference>
<feature type="transmembrane region" description="Helical" evidence="2">
    <location>
        <begin position="155"/>
        <end position="174"/>
    </location>
</feature>
<feature type="transmembrane region" description="Helical" evidence="2">
    <location>
        <begin position="99"/>
        <end position="119"/>
    </location>
</feature>
<dbReference type="Pfam" id="PF03372">
    <property type="entry name" value="Exo_endo_phos"/>
    <property type="match status" value="1"/>
</dbReference>
<dbReference type="Proteomes" id="UP000649259">
    <property type="component" value="Unassembled WGS sequence"/>
</dbReference>
<keyword evidence="2" id="KW-0472">Membrane</keyword>
<organism evidence="4 5">
    <name type="scientific">Streptomyces asoensis</name>
    <dbReference type="NCBI Taxonomy" id="249586"/>
    <lineage>
        <taxon>Bacteria</taxon>
        <taxon>Bacillati</taxon>
        <taxon>Actinomycetota</taxon>
        <taxon>Actinomycetes</taxon>
        <taxon>Kitasatosporales</taxon>
        <taxon>Streptomycetaceae</taxon>
        <taxon>Streptomyces</taxon>
    </lineage>
</organism>
<gene>
    <name evidence="4" type="ORF">Saso_22320</name>
</gene>
<evidence type="ECO:0000313" key="4">
    <source>
        <dbReference type="EMBL" id="GHI60582.1"/>
    </source>
</evidence>
<comment type="caution">
    <text evidence="4">The sequence shown here is derived from an EMBL/GenBank/DDBJ whole genome shotgun (WGS) entry which is preliminary data.</text>
</comment>
<evidence type="ECO:0000313" key="5">
    <source>
        <dbReference type="Proteomes" id="UP000649259"/>
    </source>
</evidence>
<feature type="region of interest" description="Disordered" evidence="1">
    <location>
        <begin position="32"/>
        <end position="81"/>
    </location>
</feature>
<protein>
    <submittedName>
        <fullName evidence="4">Teicoplanin resistance protein VanJ</fullName>
    </submittedName>
</protein>
<feature type="transmembrane region" description="Helical" evidence="2">
    <location>
        <begin position="131"/>
        <end position="148"/>
    </location>
</feature>
<dbReference type="InterPro" id="IPR005135">
    <property type="entry name" value="Endo/exonuclease/phosphatase"/>
</dbReference>
<evidence type="ECO:0000259" key="3">
    <source>
        <dbReference type="Pfam" id="PF03372"/>
    </source>
</evidence>
<evidence type="ECO:0000256" key="2">
    <source>
        <dbReference type="SAM" id="Phobius"/>
    </source>
</evidence>
<proteinExistence type="predicted"/>